<reference evidence="3" key="1">
    <citation type="submission" date="2023-07" db="EMBL/GenBank/DDBJ databases">
        <title>30 novel species of actinomycetes from the DSMZ collection.</title>
        <authorList>
            <person name="Nouioui I."/>
        </authorList>
    </citation>
    <scope>NUCLEOTIDE SEQUENCE [LARGE SCALE GENOMIC DNA]</scope>
    <source>
        <strain evidence="3">DSM 44917</strain>
    </source>
</reference>
<dbReference type="InterPro" id="IPR057170">
    <property type="entry name" value="DUF7848"/>
</dbReference>
<dbReference type="RefSeq" id="WP_311629888.1">
    <property type="nucleotide sequence ID" value="NZ_JAVREN010000008.1"/>
</dbReference>
<keyword evidence="3" id="KW-1185">Reference proteome</keyword>
<name>A0ABU2L5V5_9ACTN</name>
<proteinExistence type="predicted"/>
<evidence type="ECO:0000313" key="2">
    <source>
        <dbReference type="EMBL" id="MDT0306949.1"/>
    </source>
</evidence>
<dbReference type="Pfam" id="PF25232">
    <property type="entry name" value="DUF7848"/>
    <property type="match status" value="1"/>
</dbReference>
<gene>
    <name evidence="2" type="ORF">RM780_08225</name>
</gene>
<organism evidence="2 3">
    <name type="scientific">Streptomyces boetiae</name>
    <dbReference type="NCBI Taxonomy" id="3075541"/>
    <lineage>
        <taxon>Bacteria</taxon>
        <taxon>Bacillati</taxon>
        <taxon>Actinomycetota</taxon>
        <taxon>Actinomycetes</taxon>
        <taxon>Kitasatosporales</taxon>
        <taxon>Streptomycetaceae</taxon>
        <taxon>Streptomyces</taxon>
    </lineage>
</organism>
<dbReference type="Proteomes" id="UP001183388">
    <property type="component" value="Unassembled WGS sequence"/>
</dbReference>
<evidence type="ECO:0000313" key="3">
    <source>
        <dbReference type="Proteomes" id="UP001183388"/>
    </source>
</evidence>
<feature type="domain" description="DUF7848" evidence="1">
    <location>
        <begin position="41"/>
        <end position="111"/>
    </location>
</feature>
<accession>A0ABU2L5V5</accession>
<evidence type="ECO:0000259" key="1">
    <source>
        <dbReference type="Pfam" id="PF25232"/>
    </source>
</evidence>
<dbReference type="EMBL" id="JAVREN010000008">
    <property type="protein sequence ID" value="MDT0306949.1"/>
    <property type="molecule type" value="Genomic_DNA"/>
</dbReference>
<protein>
    <recommendedName>
        <fullName evidence="1">DUF7848 domain-containing protein</fullName>
    </recommendedName>
</protein>
<comment type="caution">
    <text evidence="2">The sequence shown here is derived from an EMBL/GenBank/DDBJ whole genome shotgun (WGS) entry which is preliminary data.</text>
</comment>
<sequence length="118" mass="12584">MTQAKAPGPGPEGPLGELEGLVRQLAALRGRFDAHMGREPEVVLRGAQWAVAAERQENVRTVRCLGCTAEAGDSVTLPGGVWAIEHARRNGEAHRDFLVTSLRGWRVVPAGPAMAGRP</sequence>